<dbReference type="InterPro" id="IPR008427">
    <property type="entry name" value="Extracellular_membr_CFEM_dom"/>
</dbReference>
<feature type="compositionally biased region" description="Polar residues" evidence="10">
    <location>
        <begin position="156"/>
        <end position="203"/>
    </location>
</feature>
<dbReference type="GO" id="GO:0098552">
    <property type="term" value="C:side of membrane"/>
    <property type="evidence" value="ECO:0007669"/>
    <property type="project" value="UniProtKB-KW"/>
</dbReference>
<dbReference type="Pfam" id="PF05730">
    <property type="entry name" value="CFEM"/>
    <property type="match status" value="1"/>
</dbReference>
<keyword evidence="11" id="KW-0812">Transmembrane</keyword>
<evidence type="ECO:0000256" key="6">
    <source>
        <dbReference type="ARBA" id="ARBA00022729"/>
    </source>
</evidence>
<accession>A0AAV9X5Z9</accession>
<keyword evidence="4" id="KW-0964">Secreted</keyword>
<evidence type="ECO:0000256" key="10">
    <source>
        <dbReference type="SAM" id="MobiDB-lite"/>
    </source>
</evidence>
<name>A0AAV9X5Z9_9PEZI</name>
<feature type="domain" description="CFEM" evidence="12">
    <location>
        <begin position="49"/>
        <end position="163"/>
    </location>
</feature>
<keyword evidence="7 9" id="KW-1015">Disulfide bond</keyword>
<dbReference type="PROSITE" id="PS52012">
    <property type="entry name" value="CFEM"/>
    <property type="match status" value="1"/>
</dbReference>
<evidence type="ECO:0000256" key="4">
    <source>
        <dbReference type="ARBA" id="ARBA00022525"/>
    </source>
</evidence>
<feature type="compositionally biased region" description="Low complexity" evidence="10">
    <location>
        <begin position="205"/>
        <end position="241"/>
    </location>
</feature>
<evidence type="ECO:0000256" key="3">
    <source>
        <dbReference type="ARBA" id="ARBA00010031"/>
    </source>
</evidence>
<comment type="caution">
    <text evidence="9">Lacks conserved residue(s) required for the propagation of feature annotation.</text>
</comment>
<evidence type="ECO:0000256" key="8">
    <source>
        <dbReference type="ARBA" id="ARBA00023288"/>
    </source>
</evidence>
<evidence type="ECO:0000256" key="9">
    <source>
        <dbReference type="PROSITE-ProRule" id="PRU01356"/>
    </source>
</evidence>
<keyword evidence="5" id="KW-0325">Glycoprotein</keyword>
<comment type="similarity">
    <text evidence="3">Belongs to the RBT5 family.</text>
</comment>
<evidence type="ECO:0000256" key="7">
    <source>
        <dbReference type="ARBA" id="ARBA00023157"/>
    </source>
</evidence>
<evidence type="ECO:0000256" key="11">
    <source>
        <dbReference type="SAM" id="Phobius"/>
    </source>
</evidence>
<keyword evidence="6" id="KW-0732">Signal</keyword>
<evidence type="ECO:0000256" key="1">
    <source>
        <dbReference type="ARBA" id="ARBA00004589"/>
    </source>
</evidence>
<comment type="caution">
    <text evidence="13">The sequence shown here is derived from an EMBL/GenBank/DDBJ whole genome shotgun (WGS) entry which is preliminary data.</text>
</comment>
<comment type="subcellular location">
    <subcellularLocation>
        <location evidence="1">Membrane</location>
        <topology evidence="1">Lipid-anchor</topology>
        <topology evidence="1">GPI-anchor</topology>
    </subcellularLocation>
    <subcellularLocation>
        <location evidence="2">Secreted</location>
    </subcellularLocation>
</comment>
<feature type="transmembrane region" description="Helical" evidence="11">
    <location>
        <begin position="246"/>
        <end position="267"/>
    </location>
</feature>
<keyword evidence="8" id="KW-0449">Lipoprotein</keyword>
<dbReference type="Proteomes" id="UP001365542">
    <property type="component" value="Unassembled WGS sequence"/>
</dbReference>
<evidence type="ECO:0000256" key="5">
    <source>
        <dbReference type="ARBA" id="ARBA00022622"/>
    </source>
</evidence>
<gene>
    <name evidence="13" type="ORF">TWF694_002177</name>
</gene>
<dbReference type="AlphaFoldDB" id="A0AAV9X5Z9"/>
<evidence type="ECO:0000313" key="14">
    <source>
        <dbReference type="Proteomes" id="UP001365542"/>
    </source>
</evidence>
<keyword evidence="11" id="KW-1133">Transmembrane helix</keyword>
<organism evidence="13 14">
    <name type="scientific">Orbilia ellipsospora</name>
    <dbReference type="NCBI Taxonomy" id="2528407"/>
    <lineage>
        <taxon>Eukaryota</taxon>
        <taxon>Fungi</taxon>
        <taxon>Dikarya</taxon>
        <taxon>Ascomycota</taxon>
        <taxon>Pezizomycotina</taxon>
        <taxon>Orbiliomycetes</taxon>
        <taxon>Orbiliales</taxon>
        <taxon>Orbiliaceae</taxon>
        <taxon>Orbilia</taxon>
    </lineage>
</organism>
<protein>
    <recommendedName>
        <fullName evidence="12">CFEM domain-containing protein</fullName>
    </recommendedName>
</protein>
<evidence type="ECO:0000313" key="13">
    <source>
        <dbReference type="EMBL" id="KAK6535728.1"/>
    </source>
</evidence>
<feature type="region of interest" description="Disordered" evidence="10">
    <location>
        <begin position="156"/>
        <end position="241"/>
    </location>
</feature>
<evidence type="ECO:0000259" key="12">
    <source>
        <dbReference type="PROSITE" id="PS52012"/>
    </source>
</evidence>
<keyword evidence="5" id="KW-0336">GPI-anchor</keyword>
<feature type="disulfide bond" evidence="9">
    <location>
        <begin position="80"/>
        <end position="111"/>
    </location>
</feature>
<evidence type="ECO:0000256" key="2">
    <source>
        <dbReference type="ARBA" id="ARBA00004613"/>
    </source>
</evidence>
<sequence>MRCLLAWQTIQNTIPRTQNHQFRVSITSHIIFRVHFVETNEITMHAGSIVLALFLSLCSIPSAQAQSEISIKLPACVTTCYGLAIARASCDTLNPSCICGSKTFLSAVSTCLQTGDGTCTPSEVAEVWQNLQAQCADKISVFNPVPVFTQTDATSVTQGVTTSNPTESSDGANSSTGVPESSEGTVISTIGNPTTGTDNSIATGSPLNTEPTTPPNESTASKTQGSQTNGGQTTSTGTPSAATHSILPSIVALVLGSFLTGCLLLFAN</sequence>
<dbReference type="EMBL" id="JAVHJO010000010">
    <property type="protein sequence ID" value="KAK6535728.1"/>
    <property type="molecule type" value="Genomic_DNA"/>
</dbReference>
<proteinExistence type="inferred from homology"/>
<keyword evidence="11" id="KW-0472">Membrane</keyword>
<dbReference type="GO" id="GO:0005576">
    <property type="term" value="C:extracellular region"/>
    <property type="evidence" value="ECO:0007669"/>
    <property type="project" value="UniProtKB-SubCell"/>
</dbReference>
<keyword evidence="14" id="KW-1185">Reference proteome</keyword>
<reference evidence="13 14" key="1">
    <citation type="submission" date="2019-10" db="EMBL/GenBank/DDBJ databases">
        <authorList>
            <person name="Palmer J.M."/>
        </authorList>
    </citation>
    <scope>NUCLEOTIDE SEQUENCE [LARGE SCALE GENOMIC DNA]</scope>
    <source>
        <strain evidence="13 14">TWF694</strain>
    </source>
</reference>
<feature type="disulfide bond" evidence="9">
    <location>
        <begin position="90"/>
        <end position="97"/>
    </location>
</feature>